<evidence type="ECO:0000259" key="1">
    <source>
        <dbReference type="PROSITE" id="PS50943"/>
    </source>
</evidence>
<evidence type="ECO:0000313" key="2">
    <source>
        <dbReference type="EMBL" id="WTU40233.1"/>
    </source>
</evidence>
<proteinExistence type="predicted"/>
<dbReference type="Pfam" id="PF13560">
    <property type="entry name" value="HTH_31"/>
    <property type="match status" value="1"/>
</dbReference>
<dbReference type="AlphaFoldDB" id="A0AAU2GWK3"/>
<dbReference type="InterPro" id="IPR001387">
    <property type="entry name" value="Cro/C1-type_HTH"/>
</dbReference>
<accession>A0AAU2GWK3</accession>
<gene>
    <name evidence="2" type="ORF">OHV25_11925</name>
</gene>
<dbReference type="Pfam" id="PF19054">
    <property type="entry name" value="DUF5753"/>
    <property type="match status" value="1"/>
</dbReference>
<reference evidence="2" key="1">
    <citation type="submission" date="2022-10" db="EMBL/GenBank/DDBJ databases">
        <title>The complete genomes of actinobacterial strains from the NBC collection.</title>
        <authorList>
            <person name="Joergensen T.S."/>
            <person name="Alvarez Arevalo M."/>
            <person name="Sterndorff E.B."/>
            <person name="Faurdal D."/>
            <person name="Vuksanovic O."/>
            <person name="Mourched A.-S."/>
            <person name="Charusanti P."/>
            <person name="Shaw S."/>
            <person name="Blin K."/>
            <person name="Weber T."/>
        </authorList>
    </citation>
    <scope>NUCLEOTIDE SEQUENCE</scope>
    <source>
        <strain evidence="2">NBC_00060</strain>
    </source>
</reference>
<dbReference type="CDD" id="cd00093">
    <property type="entry name" value="HTH_XRE"/>
    <property type="match status" value="1"/>
</dbReference>
<dbReference type="SMART" id="SM00530">
    <property type="entry name" value="HTH_XRE"/>
    <property type="match status" value="1"/>
</dbReference>
<organism evidence="2">
    <name type="scientific">Streptomyces sp. NBC_00060</name>
    <dbReference type="NCBI Taxonomy" id="2975636"/>
    <lineage>
        <taxon>Bacteria</taxon>
        <taxon>Bacillati</taxon>
        <taxon>Actinomycetota</taxon>
        <taxon>Actinomycetes</taxon>
        <taxon>Kitasatosporales</taxon>
        <taxon>Streptomycetaceae</taxon>
        <taxon>Streptomyces</taxon>
    </lineage>
</organism>
<feature type="domain" description="HTH cro/C1-type" evidence="1">
    <location>
        <begin position="21"/>
        <end position="74"/>
    </location>
</feature>
<dbReference type="Gene3D" id="1.10.260.40">
    <property type="entry name" value="lambda repressor-like DNA-binding domains"/>
    <property type="match status" value="1"/>
</dbReference>
<sequence length="289" mass="32471">MPRSRYALQPTVRQRRLGSELRRLRDESKVTAEQVAERLDCHISKISRIELGQSPIKRLDLEAMLDLYGLQDEQRRAALIKLSRSAKTQGWWQSYTGVIPPAYADFIGLEADAARLNSFQTILVPGLLQTPDYARAVITEAWDTEGPEQVERLVEVRTLRQELITRDEPVGLKVILCEAVLQQRIGSQKTMEAQLNRLVEVARKPNVTLQVLPNAAGAHPGLNGPFTILGFAGDDDPDVVLTENLTSSLYFEDKRELRRYQWAFNQLTAIAASPRASVTLLKKAAKELS</sequence>
<dbReference type="InterPro" id="IPR010982">
    <property type="entry name" value="Lambda_DNA-bd_dom_sf"/>
</dbReference>
<name>A0AAU2GWK3_9ACTN</name>
<protein>
    <submittedName>
        <fullName evidence="2">Helix-turn-helix domain-containing protein</fullName>
    </submittedName>
</protein>
<dbReference type="PROSITE" id="PS50943">
    <property type="entry name" value="HTH_CROC1"/>
    <property type="match status" value="1"/>
</dbReference>
<dbReference type="SUPFAM" id="SSF47413">
    <property type="entry name" value="lambda repressor-like DNA-binding domains"/>
    <property type="match status" value="1"/>
</dbReference>
<dbReference type="GO" id="GO:0003677">
    <property type="term" value="F:DNA binding"/>
    <property type="evidence" value="ECO:0007669"/>
    <property type="project" value="InterPro"/>
</dbReference>
<dbReference type="EMBL" id="CP108253">
    <property type="protein sequence ID" value="WTU40233.1"/>
    <property type="molecule type" value="Genomic_DNA"/>
</dbReference>
<dbReference type="InterPro" id="IPR043917">
    <property type="entry name" value="DUF5753"/>
</dbReference>